<evidence type="ECO:0000256" key="1">
    <source>
        <dbReference type="SAM" id="Phobius"/>
    </source>
</evidence>
<dbReference type="AlphaFoldDB" id="A0A9D1HGD4"/>
<proteinExistence type="predicted"/>
<gene>
    <name evidence="2" type="ORF">IAB63_04225</name>
</gene>
<dbReference type="EMBL" id="DVLT01000031">
    <property type="protein sequence ID" value="HIU02439.1"/>
    <property type="molecule type" value="Genomic_DNA"/>
</dbReference>
<keyword evidence="1" id="KW-1133">Transmembrane helix</keyword>
<accession>A0A9D1HGD4</accession>
<dbReference type="InterPro" id="IPR046555">
    <property type="entry name" value="DUF6709"/>
</dbReference>
<reference evidence="2" key="2">
    <citation type="journal article" date="2021" name="PeerJ">
        <title>Extensive microbial diversity within the chicken gut microbiome revealed by metagenomics and culture.</title>
        <authorList>
            <person name="Gilroy R."/>
            <person name="Ravi A."/>
            <person name="Getino M."/>
            <person name="Pursley I."/>
            <person name="Horton D.L."/>
            <person name="Alikhan N.F."/>
            <person name="Baker D."/>
            <person name="Gharbi K."/>
            <person name="Hall N."/>
            <person name="Watson M."/>
            <person name="Adriaenssens E.M."/>
            <person name="Foster-Nyarko E."/>
            <person name="Jarju S."/>
            <person name="Secka A."/>
            <person name="Antonio M."/>
            <person name="Oren A."/>
            <person name="Chaudhuri R.R."/>
            <person name="La Ragione R."/>
            <person name="Hildebrand F."/>
            <person name="Pallen M.J."/>
        </authorList>
    </citation>
    <scope>NUCLEOTIDE SEQUENCE</scope>
    <source>
        <strain evidence="2">CHK187-14744</strain>
    </source>
</reference>
<dbReference type="Pfam" id="PF20456">
    <property type="entry name" value="DUF6709"/>
    <property type="match status" value="1"/>
</dbReference>
<organism evidence="2 3">
    <name type="scientific">Candidatus Onthocola gallistercoris</name>
    <dbReference type="NCBI Taxonomy" id="2840876"/>
    <lineage>
        <taxon>Bacteria</taxon>
        <taxon>Bacillati</taxon>
        <taxon>Bacillota</taxon>
        <taxon>Bacilli</taxon>
        <taxon>Candidatus Onthocola</taxon>
    </lineage>
</organism>
<dbReference type="Proteomes" id="UP000824164">
    <property type="component" value="Unassembled WGS sequence"/>
</dbReference>
<evidence type="ECO:0000313" key="3">
    <source>
        <dbReference type="Proteomes" id="UP000824164"/>
    </source>
</evidence>
<keyword evidence="1" id="KW-0472">Membrane</keyword>
<dbReference type="PROSITE" id="PS51257">
    <property type="entry name" value="PROKAR_LIPOPROTEIN"/>
    <property type="match status" value="1"/>
</dbReference>
<sequence length="357" mass="40680">MKKEIRQKCLKKRLPAIVICLIAACVLLGLWLPDVLLYFRGPQQLSELSVDQLSGAYVEAEINGIYDWYAQDVESSGNEDTIVAREYLIPVGEYEYMSLYMPQKYLEEADALMDQTQSYLMDPTSEITGSMTVTGTILPMEEESLQYYHEYLEYDDMDAELQELFLPLYLRVDYVNTTPVNTLFFLVIAGVIFLAVAVILIVLTMTRGGQKDIKAVAEKSGNPEVCEARMENFYSSIPEVNGLRAGGDYMMFWTGASFHVLESPKVLWAYGSNTTHKLYGIVKTGVTRQIVIRTDDGKTYSMVMKSEEMTEETLQYIQNSVKHVIIGYTDELAQLFKTDIERFKQLCRQKELEPTEG</sequence>
<evidence type="ECO:0000313" key="2">
    <source>
        <dbReference type="EMBL" id="HIU02439.1"/>
    </source>
</evidence>
<reference evidence="2" key="1">
    <citation type="submission" date="2020-10" db="EMBL/GenBank/DDBJ databases">
        <authorList>
            <person name="Gilroy R."/>
        </authorList>
    </citation>
    <scope>NUCLEOTIDE SEQUENCE</scope>
    <source>
        <strain evidence="2">CHK187-14744</strain>
    </source>
</reference>
<keyword evidence="1" id="KW-0812">Transmembrane</keyword>
<feature type="transmembrane region" description="Helical" evidence="1">
    <location>
        <begin position="12"/>
        <end position="32"/>
    </location>
</feature>
<protein>
    <submittedName>
        <fullName evidence="2">Uncharacterized protein</fullName>
    </submittedName>
</protein>
<comment type="caution">
    <text evidence="2">The sequence shown here is derived from an EMBL/GenBank/DDBJ whole genome shotgun (WGS) entry which is preliminary data.</text>
</comment>
<feature type="transmembrane region" description="Helical" evidence="1">
    <location>
        <begin position="183"/>
        <end position="204"/>
    </location>
</feature>
<name>A0A9D1HGD4_9FIRM</name>